<reference evidence="3" key="2">
    <citation type="submission" date="2023-05" db="EMBL/GenBank/DDBJ databases">
        <authorList>
            <consortium name="Lawrence Berkeley National Laboratory"/>
            <person name="Steindorff A."/>
            <person name="Hensen N."/>
            <person name="Bonometti L."/>
            <person name="Westerberg I."/>
            <person name="Brannstrom I.O."/>
            <person name="Guillou S."/>
            <person name="Cros-Aarteil S."/>
            <person name="Calhoun S."/>
            <person name="Haridas S."/>
            <person name="Kuo A."/>
            <person name="Mondo S."/>
            <person name="Pangilinan J."/>
            <person name="Riley R."/>
            <person name="Labutti K."/>
            <person name="Andreopoulos B."/>
            <person name="Lipzen A."/>
            <person name="Chen C."/>
            <person name="Yanf M."/>
            <person name="Daum C."/>
            <person name="Ng V."/>
            <person name="Clum A."/>
            <person name="Ohm R."/>
            <person name="Martin F."/>
            <person name="Silar P."/>
            <person name="Natvig D."/>
            <person name="Lalanne C."/>
            <person name="Gautier V."/>
            <person name="Ament-Velasquez S.L."/>
            <person name="Kruys A."/>
            <person name="Hutchinson M.I."/>
            <person name="Powell A.J."/>
            <person name="Barry K."/>
            <person name="Miller A.N."/>
            <person name="Grigoriev I.V."/>
            <person name="Debuchy R."/>
            <person name="Gladieux P."/>
            <person name="Thoren M.H."/>
            <person name="Johannesson H."/>
        </authorList>
    </citation>
    <scope>NUCLEOTIDE SEQUENCE</scope>
    <source>
        <strain evidence="3">CBS 508.74</strain>
    </source>
</reference>
<organism evidence="3 4">
    <name type="scientific">Canariomyces notabilis</name>
    <dbReference type="NCBI Taxonomy" id="2074819"/>
    <lineage>
        <taxon>Eukaryota</taxon>
        <taxon>Fungi</taxon>
        <taxon>Dikarya</taxon>
        <taxon>Ascomycota</taxon>
        <taxon>Pezizomycotina</taxon>
        <taxon>Sordariomycetes</taxon>
        <taxon>Sordariomycetidae</taxon>
        <taxon>Sordariales</taxon>
        <taxon>Chaetomiaceae</taxon>
        <taxon>Canariomyces</taxon>
    </lineage>
</organism>
<accession>A0AAN6QDN3</accession>
<evidence type="ECO:0000256" key="2">
    <source>
        <dbReference type="SAM" id="SignalP"/>
    </source>
</evidence>
<dbReference type="Proteomes" id="UP001302812">
    <property type="component" value="Unassembled WGS sequence"/>
</dbReference>
<evidence type="ECO:0000313" key="4">
    <source>
        <dbReference type="Proteomes" id="UP001302812"/>
    </source>
</evidence>
<keyword evidence="2" id="KW-0732">Signal</keyword>
<dbReference type="AlphaFoldDB" id="A0AAN6QDN3"/>
<feature type="compositionally biased region" description="Basic and acidic residues" evidence="1">
    <location>
        <begin position="80"/>
        <end position="93"/>
    </location>
</feature>
<dbReference type="EMBL" id="MU853364">
    <property type="protein sequence ID" value="KAK4108273.1"/>
    <property type="molecule type" value="Genomic_DNA"/>
</dbReference>
<gene>
    <name evidence="3" type="ORF">N656DRAFT_801904</name>
</gene>
<comment type="caution">
    <text evidence="3">The sequence shown here is derived from an EMBL/GenBank/DDBJ whole genome shotgun (WGS) entry which is preliminary data.</text>
</comment>
<protein>
    <submittedName>
        <fullName evidence="3">Uncharacterized protein</fullName>
    </submittedName>
</protein>
<reference evidence="3" key="1">
    <citation type="journal article" date="2023" name="Mol. Phylogenet. Evol.">
        <title>Genome-scale phylogeny and comparative genomics of the fungal order Sordariales.</title>
        <authorList>
            <person name="Hensen N."/>
            <person name="Bonometti L."/>
            <person name="Westerberg I."/>
            <person name="Brannstrom I.O."/>
            <person name="Guillou S."/>
            <person name="Cros-Aarteil S."/>
            <person name="Calhoun S."/>
            <person name="Haridas S."/>
            <person name="Kuo A."/>
            <person name="Mondo S."/>
            <person name="Pangilinan J."/>
            <person name="Riley R."/>
            <person name="LaButti K."/>
            <person name="Andreopoulos B."/>
            <person name="Lipzen A."/>
            <person name="Chen C."/>
            <person name="Yan M."/>
            <person name="Daum C."/>
            <person name="Ng V."/>
            <person name="Clum A."/>
            <person name="Steindorff A."/>
            <person name="Ohm R.A."/>
            <person name="Martin F."/>
            <person name="Silar P."/>
            <person name="Natvig D.O."/>
            <person name="Lalanne C."/>
            <person name="Gautier V."/>
            <person name="Ament-Velasquez S.L."/>
            <person name="Kruys A."/>
            <person name="Hutchinson M.I."/>
            <person name="Powell A.J."/>
            <person name="Barry K."/>
            <person name="Miller A.N."/>
            <person name="Grigoriev I.V."/>
            <person name="Debuchy R."/>
            <person name="Gladieux P."/>
            <person name="Hiltunen Thoren M."/>
            <person name="Johannesson H."/>
        </authorList>
    </citation>
    <scope>NUCLEOTIDE SEQUENCE</scope>
    <source>
        <strain evidence="3">CBS 508.74</strain>
    </source>
</reference>
<feature type="region of interest" description="Disordered" evidence="1">
    <location>
        <begin position="22"/>
        <end position="105"/>
    </location>
</feature>
<sequence>MQLKFVLLGLATAAMALPSARLHTRQENAVPDASIGTAADTTDNRDMRRDNHATSSPVDITDNRDMRRDNHATSSPVDTSDNRDWRRDNHAPVDDNGIGTSDRDA</sequence>
<proteinExistence type="predicted"/>
<feature type="signal peptide" evidence="2">
    <location>
        <begin position="1"/>
        <end position="16"/>
    </location>
</feature>
<feature type="compositionally biased region" description="Basic and acidic residues" evidence="1">
    <location>
        <begin position="42"/>
        <end position="52"/>
    </location>
</feature>
<feature type="compositionally biased region" description="Basic and acidic residues" evidence="1">
    <location>
        <begin position="61"/>
        <end position="71"/>
    </location>
</feature>
<feature type="chain" id="PRO_5042867252" evidence="2">
    <location>
        <begin position="17"/>
        <end position="105"/>
    </location>
</feature>
<dbReference type="RefSeq" id="XP_064665843.1">
    <property type="nucleotide sequence ID" value="XM_064818186.1"/>
</dbReference>
<keyword evidence="4" id="KW-1185">Reference proteome</keyword>
<name>A0AAN6QDN3_9PEZI</name>
<evidence type="ECO:0000256" key="1">
    <source>
        <dbReference type="SAM" id="MobiDB-lite"/>
    </source>
</evidence>
<dbReference type="GeneID" id="89942311"/>
<evidence type="ECO:0000313" key="3">
    <source>
        <dbReference type="EMBL" id="KAK4108273.1"/>
    </source>
</evidence>